<feature type="transmembrane region" description="Helical" evidence="6">
    <location>
        <begin position="64"/>
        <end position="82"/>
    </location>
</feature>
<feature type="transmembrane region" description="Helical" evidence="6">
    <location>
        <begin position="167"/>
        <end position="188"/>
    </location>
</feature>
<keyword evidence="4 6" id="KW-1133">Transmembrane helix</keyword>
<feature type="transmembrane region" description="Helical" evidence="6">
    <location>
        <begin position="432"/>
        <end position="452"/>
    </location>
</feature>
<keyword evidence="2" id="KW-1003">Cell membrane</keyword>
<keyword evidence="5 6" id="KW-0472">Membrane</keyword>
<feature type="transmembrane region" description="Helical" evidence="6">
    <location>
        <begin position="273"/>
        <end position="292"/>
    </location>
</feature>
<protein>
    <submittedName>
        <fullName evidence="7">Oligosaccharide flippase family protein</fullName>
    </submittedName>
</protein>
<dbReference type="Pfam" id="PF13440">
    <property type="entry name" value="Polysacc_synt_3"/>
    <property type="match status" value="1"/>
</dbReference>
<dbReference type="EMBL" id="AP028654">
    <property type="protein sequence ID" value="BEP30355.1"/>
    <property type="molecule type" value="Genomic_DNA"/>
</dbReference>
<keyword evidence="8" id="KW-1185">Reference proteome</keyword>
<name>A0AAU9EV74_9FIRM</name>
<sequence length="482" mass="56518">MMMLKWLLINLRNQFKKTPDVINYFHKLLTSQYFYYIGGEIISKTVNFLVIILISRIISPSDYGYISIAYSVIPILLVLYSLNIPSSIIRRFYENQNDYLEFLLTNTLFITLNSFFLTVIIFLFSDSICNILNIPQDLLRITAVVAFFKVFYEFYRAFLQANQNGKIYAKFTVIYNVMLNVSIIIILFNIDNYRYMSKSYSDLFTSSIFFIYIIYRLIKVTKWRPQIEHLKYAILFGAPLILHTISNVVLGQIDRFMINSIVGTSETGVYSLAYNLGMIMNVIIIAVNKAWLPIFYKHVENKEYLENKLKRIIGFIFISAAILITYGSYLLNYVIDYRYLDAITIFPIIVISYTVVFGYIIYSNYSYFYKKTILIARNSIIASIINIILNYYLLRVFDYRVAAVTTLISYTILFILNWYAAKQLVENNVVSIKIYIVSLLYFILFSLIVSLINSFFSGMLTILLNSIFLLCFIVDFKRKNYF</sequence>
<evidence type="ECO:0000256" key="1">
    <source>
        <dbReference type="ARBA" id="ARBA00004651"/>
    </source>
</evidence>
<evidence type="ECO:0000313" key="8">
    <source>
        <dbReference type="Proteomes" id="UP001321786"/>
    </source>
</evidence>
<dbReference type="AlphaFoldDB" id="A0AAU9EV74"/>
<keyword evidence="3 6" id="KW-0812">Transmembrane</keyword>
<feature type="transmembrane region" description="Helical" evidence="6">
    <location>
        <begin position="230"/>
        <end position="253"/>
    </location>
</feature>
<gene>
    <name evidence="7" type="ORF">HLPR_26860</name>
</gene>
<evidence type="ECO:0000256" key="4">
    <source>
        <dbReference type="ARBA" id="ARBA00022989"/>
    </source>
</evidence>
<comment type="subcellular location">
    <subcellularLocation>
        <location evidence="1">Cell membrane</location>
        <topology evidence="1">Multi-pass membrane protein</topology>
    </subcellularLocation>
</comment>
<feature type="transmembrane region" description="Helical" evidence="6">
    <location>
        <begin position="312"/>
        <end position="331"/>
    </location>
</feature>
<feature type="transmembrane region" description="Helical" evidence="6">
    <location>
        <begin position="103"/>
        <end position="125"/>
    </location>
</feature>
<evidence type="ECO:0000256" key="3">
    <source>
        <dbReference type="ARBA" id="ARBA00022692"/>
    </source>
</evidence>
<evidence type="ECO:0000256" key="5">
    <source>
        <dbReference type="ARBA" id="ARBA00023136"/>
    </source>
</evidence>
<dbReference type="PANTHER" id="PTHR30250">
    <property type="entry name" value="PST FAMILY PREDICTED COLANIC ACID TRANSPORTER"/>
    <property type="match status" value="1"/>
</dbReference>
<organism evidence="7 8">
    <name type="scientific">Helicovermis profundi</name>
    <dbReference type="NCBI Taxonomy" id="3065157"/>
    <lineage>
        <taxon>Bacteria</taxon>
        <taxon>Bacillati</taxon>
        <taxon>Bacillota</taxon>
        <taxon>Clostridia</taxon>
        <taxon>Helicovermis</taxon>
    </lineage>
</organism>
<feature type="transmembrane region" description="Helical" evidence="6">
    <location>
        <begin position="458"/>
        <end position="476"/>
    </location>
</feature>
<accession>A0AAU9EV74</accession>
<dbReference type="InterPro" id="IPR050833">
    <property type="entry name" value="Poly_Biosynth_Transport"/>
</dbReference>
<evidence type="ECO:0000256" key="2">
    <source>
        <dbReference type="ARBA" id="ARBA00022475"/>
    </source>
</evidence>
<evidence type="ECO:0000256" key="6">
    <source>
        <dbReference type="SAM" id="Phobius"/>
    </source>
</evidence>
<proteinExistence type="predicted"/>
<feature type="transmembrane region" description="Helical" evidence="6">
    <location>
        <begin position="343"/>
        <end position="362"/>
    </location>
</feature>
<evidence type="ECO:0000313" key="7">
    <source>
        <dbReference type="EMBL" id="BEP30355.1"/>
    </source>
</evidence>
<feature type="transmembrane region" description="Helical" evidence="6">
    <location>
        <begin position="374"/>
        <end position="393"/>
    </location>
</feature>
<dbReference type="PANTHER" id="PTHR30250:SF11">
    <property type="entry name" value="O-ANTIGEN TRANSPORTER-RELATED"/>
    <property type="match status" value="1"/>
</dbReference>
<feature type="transmembrane region" description="Helical" evidence="6">
    <location>
        <begin position="399"/>
        <end position="420"/>
    </location>
</feature>
<feature type="transmembrane region" description="Helical" evidence="6">
    <location>
        <begin position="200"/>
        <end position="218"/>
    </location>
</feature>
<dbReference type="Proteomes" id="UP001321786">
    <property type="component" value="Chromosome"/>
</dbReference>
<feature type="transmembrane region" description="Helical" evidence="6">
    <location>
        <begin position="33"/>
        <end position="58"/>
    </location>
</feature>
<feature type="transmembrane region" description="Helical" evidence="6">
    <location>
        <begin position="137"/>
        <end position="155"/>
    </location>
</feature>
<dbReference type="KEGG" id="hprf:HLPR_26860"/>
<dbReference type="GO" id="GO:0005886">
    <property type="term" value="C:plasma membrane"/>
    <property type="evidence" value="ECO:0007669"/>
    <property type="project" value="UniProtKB-SubCell"/>
</dbReference>
<reference evidence="7 8" key="1">
    <citation type="submission" date="2023-08" db="EMBL/GenBank/DDBJ databases">
        <title>Helicovermis profunda gen. nov., sp. nov., a novel mesophilic, fermentative bacterium within the Bacillota from a deep-sea hydrothermal vent chimney.</title>
        <authorList>
            <person name="Miyazaki U."/>
            <person name="Mizutani D."/>
            <person name="Hashimoto Y."/>
            <person name="Tame A."/>
            <person name="Sawayama S."/>
            <person name="Miyazaki J."/>
            <person name="Takai K."/>
            <person name="Nakagawa S."/>
        </authorList>
    </citation>
    <scope>NUCLEOTIDE SEQUENCE [LARGE SCALE GENOMIC DNA]</scope>
    <source>
        <strain evidence="7 8">S502</strain>
    </source>
</reference>